<protein>
    <recommendedName>
        <fullName evidence="2">non-specific serine/threonine protein kinase</fullName>
        <ecNumber evidence="2">2.7.11.1</ecNumber>
    </recommendedName>
</protein>
<dbReference type="PANTHER" id="PTHR22984">
    <property type="entry name" value="SERINE/THREONINE-PROTEIN KINASE PIM"/>
    <property type="match status" value="1"/>
</dbReference>
<comment type="similarity">
    <text evidence="1">Belongs to the protein kinase superfamily. CAMK Ser/Thr protein kinase family. PIM subfamily.</text>
</comment>
<keyword evidence="3" id="KW-0723">Serine/threonine-protein kinase</keyword>
<feature type="compositionally biased region" description="Polar residues" evidence="11">
    <location>
        <begin position="193"/>
        <end position="206"/>
    </location>
</feature>
<keyword evidence="6" id="KW-0418">Kinase</keyword>
<organism evidence="13 14">
    <name type="scientific">Alosa alosa</name>
    <name type="common">allis shad</name>
    <dbReference type="NCBI Taxonomy" id="278164"/>
    <lineage>
        <taxon>Eukaryota</taxon>
        <taxon>Metazoa</taxon>
        <taxon>Chordata</taxon>
        <taxon>Craniata</taxon>
        <taxon>Vertebrata</taxon>
        <taxon>Euteleostomi</taxon>
        <taxon>Actinopterygii</taxon>
        <taxon>Neopterygii</taxon>
        <taxon>Teleostei</taxon>
        <taxon>Clupei</taxon>
        <taxon>Clupeiformes</taxon>
        <taxon>Clupeoidei</taxon>
        <taxon>Clupeidae</taxon>
        <taxon>Alosa</taxon>
    </lineage>
</organism>
<dbReference type="InterPro" id="IPR051138">
    <property type="entry name" value="PIM_Ser/Thr_kinase"/>
</dbReference>
<comment type="catalytic activity">
    <reaction evidence="9">
        <text>L-seryl-[protein] + ATP = O-phospho-L-seryl-[protein] + ADP + H(+)</text>
        <dbReference type="Rhea" id="RHEA:17989"/>
        <dbReference type="Rhea" id="RHEA-COMP:9863"/>
        <dbReference type="Rhea" id="RHEA-COMP:11604"/>
        <dbReference type="ChEBI" id="CHEBI:15378"/>
        <dbReference type="ChEBI" id="CHEBI:29999"/>
        <dbReference type="ChEBI" id="CHEBI:30616"/>
        <dbReference type="ChEBI" id="CHEBI:83421"/>
        <dbReference type="ChEBI" id="CHEBI:456216"/>
        <dbReference type="EC" id="2.7.11.1"/>
    </reaction>
</comment>
<dbReference type="PANTHER" id="PTHR22984:SF11">
    <property type="entry name" value="AURORA KINASE-RELATED"/>
    <property type="match status" value="1"/>
</dbReference>
<dbReference type="EMBL" id="JADWDJ010000013">
    <property type="protein sequence ID" value="KAG5271691.1"/>
    <property type="molecule type" value="Genomic_DNA"/>
</dbReference>
<evidence type="ECO:0000259" key="12">
    <source>
        <dbReference type="PROSITE" id="PS50011"/>
    </source>
</evidence>
<dbReference type="GO" id="GO:0007346">
    <property type="term" value="P:regulation of mitotic cell cycle"/>
    <property type="evidence" value="ECO:0007669"/>
    <property type="project" value="TreeGrafter"/>
</dbReference>
<dbReference type="EC" id="2.7.11.1" evidence="2"/>
<dbReference type="InterPro" id="IPR011009">
    <property type="entry name" value="Kinase-like_dom_sf"/>
</dbReference>
<keyword evidence="14" id="KW-1185">Reference proteome</keyword>
<evidence type="ECO:0000313" key="14">
    <source>
        <dbReference type="Proteomes" id="UP000823561"/>
    </source>
</evidence>
<feature type="compositionally biased region" description="Low complexity" evidence="11">
    <location>
        <begin position="47"/>
        <end position="57"/>
    </location>
</feature>
<keyword evidence="4" id="KW-0808">Transferase</keyword>
<name>A0AAV6GFV2_9TELE</name>
<feature type="compositionally biased region" description="Basic and acidic residues" evidence="11">
    <location>
        <begin position="214"/>
        <end position="226"/>
    </location>
</feature>
<dbReference type="PROSITE" id="PS00107">
    <property type="entry name" value="PROTEIN_KINASE_ATP"/>
    <property type="match status" value="1"/>
</dbReference>
<keyword evidence="7 10" id="KW-0067">ATP-binding</keyword>
<reference evidence="13" key="1">
    <citation type="submission" date="2020-10" db="EMBL/GenBank/DDBJ databases">
        <title>Chromosome-scale genome assembly of the Allis shad, Alosa alosa.</title>
        <authorList>
            <person name="Margot Z."/>
            <person name="Christophe K."/>
            <person name="Cabau C."/>
            <person name="Louis A."/>
            <person name="Berthelot C."/>
            <person name="Parey E."/>
            <person name="Roest Crollius H."/>
            <person name="Montfort J."/>
            <person name="Robinson-Rechavi M."/>
            <person name="Bucao C."/>
            <person name="Bouchez O."/>
            <person name="Gislard M."/>
            <person name="Lluch J."/>
            <person name="Milhes M."/>
            <person name="Lampietro C."/>
            <person name="Lopez Roques C."/>
            <person name="Donnadieu C."/>
            <person name="Braasch I."/>
            <person name="Desvignes T."/>
            <person name="Postlethwait J."/>
            <person name="Bobe J."/>
            <person name="Guiguen Y."/>
        </authorList>
    </citation>
    <scope>NUCLEOTIDE SEQUENCE</scope>
    <source>
        <strain evidence="13">M-15738</strain>
        <tissue evidence="13">Blood</tissue>
    </source>
</reference>
<dbReference type="GO" id="GO:0004674">
    <property type="term" value="F:protein serine/threonine kinase activity"/>
    <property type="evidence" value="ECO:0007669"/>
    <property type="project" value="UniProtKB-KW"/>
</dbReference>
<feature type="region of interest" description="Disordered" evidence="11">
    <location>
        <begin position="1"/>
        <end position="234"/>
    </location>
</feature>
<comment type="catalytic activity">
    <reaction evidence="8">
        <text>L-threonyl-[protein] + ATP = O-phospho-L-threonyl-[protein] + ADP + H(+)</text>
        <dbReference type="Rhea" id="RHEA:46608"/>
        <dbReference type="Rhea" id="RHEA-COMP:11060"/>
        <dbReference type="Rhea" id="RHEA-COMP:11605"/>
        <dbReference type="ChEBI" id="CHEBI:15378"/>
        <dbReference type="ChEBI" id="CHEBI:30013"/>
        <dbReference type="ChEBI" id="CHEBI:30616"/>
        <dbReference type="ChEBI" id="CHEBI:61977"/>
        <dbReference type="ChEBI" id="CHEBI:456216"/>
        <dbReference type="EC" id="2.7.11.1"/>
    </reaction>
</comment>
<sequence length="313" mass="33087">MPKRPLSEPIPSSQGKSQVGRSRRVASTSTCSRRDVLPFSSGFSREPTTAPSTTPSTQHGHNRPESDRRQQPTQGPASPAAAAAPTGKSRRKRVYSDMGKKITQTSSGTTNVGNMASGVGSSERPSKLSGHSKVPKCPRAGDVGGSWAGPSSTDQKSTSRTASLQICQVNGSDKAEANKKPQAAQKRKMGSSDKGTSNQNTSTANPSIMKKRRSEPSTEKTPREPSDPTLPQATFESRYTVGEMLGKGGYGCVYAGTRKSDGLPVAIKVVARARALKYITMPADGVSLPLEVALMRIVSSPRVSQHRQAPGVV</sequence>
<dbReference type="SUPFAM" id="SSF56112">
    <property type="entry name" value="Protein kinase-like (PK-like)"/>
    <property type="match status" value="1"/>
</dbReference>
<feature type="binding site" evidence="10">
    <location>
        <position position="277"/>
    </location>
    <ligand>
        <name>ATP</name>
        <dbReference type="ChEBI" id="CHEBI:30616"/>
    </ligand>
</feature>
<keyword evidence="5 10" id="KW-0547">Nucleotide-binding</keyword>
<evidence type="ECO:0000256" key="11">
    <source>
        <dbReference type="SAM" id="MobiDB-lite"/>
    </source>
</evidence>
<feature type="compositionally biased region" description="Low complexity" evidence="11">
    <location>
        <begin position="76"/>
        <end position="85"/>
    </location>
</feature>
<feature type="compositionally biased region" description="Polar residues" evidence="11">
    <location>
        <begin position="149"/>
        <end position="171"/>
    </location>
</feature>
<dbReference type="GO" id="GO:0005737">
    <property type="term" value="C:cytoplasm"/>
    <property type="evidence" value="ECO:0007669"/>
    <property type="project" value="TreeGrafter"/>
</dbReference>
<dbReference type="Gene3D" id="3.30.200.20">
    <property type="entry name" value="Phosphorylase Kinase, domain 1"/>
    <property type="match status" value="1"/>
</dbReference>
<evidence type="ECO:0000256" key="3">
    <source>
        <dbReference type="ARBA" id="ARBA00022527"/>
    </source>
</evidence>
<evidence type="ECO:0000256" key="8">
    <source>
        <dbReference type="ARBA" id="ARBA00047899"/>
    </source>
</evidence>
<accession>A0AAV6GFV2</accession>
<evidence type="ECO:0000256" key="1">
    <source>
        <dbReference type="ARBA" id="ARBA00005505"/>
    </source>
</evidence>
<feature type="compositionally biased region" description="Polar residues" evidence="11">
    <location>
        <begin position="102"/>
        <end position="114"/>
    </location>
</feature>
<dbReference type="GO" id="GO:0043066">
    <property type="term" value="P:negative regulation of apoptotic process"/>
    <property type="evidence" value="ECO:0007669"/>
    <property type="project" value="TreeGrafter"/>
</dbReference>
<dbReference type="InterPro" id="IPR000719">
    <property type="entry name" value="Prot_kinase_dom"/>
</dbReference>
<dbReference type="GO" id="GO:0005524">
    <property type="term" value="F:ATP binding"/>
    <property type="evidence" value="ECO:0007669"/>
    <property type="project" value="UniProtKB-UniRule"/>
</dbReference>
<evidence type="ECO:0000256" key="10">
    <source>
        <dbReference type="PROSITE-ProRule" id="PRU10141"/>
    </source>
</evidence>
<dbReference type="AlphaFoldDB" id="A0AAV6GFV2"/>
<evidence type="ECO:0000256" key="9">
    <source>
        <dbReference type="ARBA" id="ARBA00048679"/>
    </source>
</evidence>
<feature type="domain" description="Protein kinase" evidence="12">
    <location>
        <begin position="239"/>
        <end position="313"/>
    </location>
</feature>
<dbReference type="InterPro" id="IPR017441">
    <property type="entry name" value="Protein_kinase_ATP_BS"/>
</dbReference>
<dbReference type="PROSITE" id="PS50011">
    <property type="entry name" value="PROTEIN_KINASE_DOM"/>
    <property type="match status" value="1"/>
</dbReference>
<gene>
    <name evidence="13" type="ORF">AALO_G00182900</name>
</gene>
<dbReference type="Proteomes" id="UP000823561">
    <property type="component" value="Chromosome 13"/>
</dbReference>
<evidence type="ECO:0000256" key="4">
    <source>
        <dbReference type="ARBA" id="ARBA00022679"/>
    </source>
</evidence>
<comment type="caution">
    <text evidence="13">The sequence shown here is derived from an EMBL/GenBank/DDBJ whole genome shotgun (WGS) entry which is preliminary data.</text>
</comment>
<evidence type="ECO:0000313" key="13">
    <source>
        <dbReference type="EMBL" id="KAG5271691.1"/>
    </source>
</evidence>
<evidence type="ECO:0000256" key="2">
    <source>
        <dbReference type="ARBA" id="ARBA00012513"/>
    </source>
</evidence>
<evidence type="ECO:0000256" key="5">
    <source>
        <dbReference type="ARBA" id="ARBA00022741"/>
    </source>
</evidence>
<feature type="compositionally biased region" description="Polar residues" evidence="11">
    <location>
        <begin position="10"/>
        <end position="31"/>
    </location>
</feature>
<evidence type="ECO:0000256" key="6">
    <source>
        <dbReference type="ARBA" id="ARBA00022777"/>
    </source>
</evidence>
<proteinExistence type="inferred from homology"/>
<evidence type="ECO:0000256" key="7">
    <source>
        <dbReference type="ARBA" id="ARBA00022840"/>
    </source>
</evidence>